<evidence type="ECO:0000313" key="2">
    <source>
        <dbReference type="Proteomes" id="UP000031668"/>
    </source>
</evidence>
<evidence type="ECO:0000313" key="1">
    <source>
        <dbReference type="EMBL" id="KII74861.1"/>
    </source>
</evidence>
<reference evidence="1 2" key="1">
    <citation type="journal article" date="2014" name="Genome Biol. Evol.">
        <title>The genome of the myxosporean Thelohanellus kitauei shows adaptations to nutrient acquisition within its fish host.</title>
        <authorList>
            <person name="Yang Y."/>
            <person name="Xiong J."/>
            <person name="Zhou Z."/>
            <person name="Huo F."/>
            <person name="Miao W."/>
            <person name="Ran C."/>
            <person name="Liu Y."/>
            <person name="Zhang J."/>
            <person name="Feng J."/>
            <person name="Wang M."/>
            <person name="Wang M."/>
            <person name="Wang L."/>
            <person name="Yao B."/>
        </authorList>
    </citation>
    <scope>NUCLEOTIDE SEQUENCE [LARGE SCALE GENOMIC DNA]</scope>
    <source>
        <strain evidence="1">Wuqing</strain>
    </source>
</reference>
<dbReference type="AlphaFoldDB" id="A0A0C2N5D9"/>
<dbReference type="EMBL" id="JWZT01000218">
    <property type="protein sequence ID" value="KII74861.1"/>
    <property type="molecule type" value="Genomic_DNA"/>
</dbReference>
<dbReference type="Proteomes" id="UP000031668">
    <property type="component" value="Unassembled WGS sequence"/>
</dbReference>
<organism evidence="1 2">
    <name type="scientific">Thelohanellus kitauei</name>
    <name type="common">Myxosporean</name>
    <dbReference type="NCBI Taxonomy" id="669202"/>
    <lineage>
        <taxon>Eukaryota</taxon>
        <taxon>Metazoa</taxon>
        <taxon>Cnidaria</taxon>
        <taxon>Myxozoa</taxon>
        <taxon>Myxosporea</taxon>
        <taxon>Bivalvulida</taxon>
        <taxon>Platysporina</taxon>
        <taxon>Myxobolidae</taxon>
        <taxon>Thelohanellus</taxon>
    </lineage>
</organism>
<gene>
    <name evidence="1" type="ORF">RF11_00445</name>
</gene>
<protein>
    <submittedName>
        <fullName evidence="1">Uncharacterized protein</fullName>
    </submittedName>
</protein>
<proteinExistence type="predicted"/>
<accession>A0A0C2N5D9</accession>
<sequence>MNFRFYFVDDAESQIKEIDNMAIIKRQDSTKNKAKIVSSMPIKWMPLLKKKSMEGFGKDTDEYVRYKQPAIEIIQKRAKRKKLSGQSCDSLAEFYNDFETDIRRIKPTITDDLLEDMCIENLLKSLPENQRIVAKLKKPYGLSEMMDVCQE</sequence>
<comment type="caution">
    <text evidence="1">The sequence shown here is derived from an EMBL/GenBank/DDBJ whole genome shotgun (WGS) entry which is preliminary data.</text>
</comment>
<keyword evidence="2" id="KW-1185">Reference proteome</keyword>
<name>A0A0C2N5D9_THEKT</name>